<organism evidence="2 3">
    <name type="scientific">Aspergillus minisclerotigenes</name>
    <dbReference type="NCBI Taxonomy" id="656917"/>
    <lineage>
        <taxon>Eukaryota</taxon>
        <taxon>Fungi</taxon>
        <taxon>Dikarya</taxon>
        <taxon>Ascomycota</taxon>
        <taxon>Pezizomycotina</taxon>
        <taxon>Eurotiomycetes</taxon>
        <taxon>Eurotiomycetidae</taxon>
        <taxon>Eurotiales</taxon>
        <taxon>Aspergillaceae</taxon>
        <taxon>Aspergillus</taxon>
        <taxon>Aspergillus subgen. Circumdati</taxon>
    </lineage>
</organism>
<feature type="compositionally biased region" description="Low complexity" evidence="1">
    <location>
        <begin position="317"/>
        <end position="335"/>
    </location>
</feature>
<sequence>MKRAIEQAGSVCAGWISSCLFFCPGSRGDDESFHHQQSLKRKGVEREMKVCHTQPHLVPPMKLAVDSTLPRPSPPAWTSSTPSLELDSRLSFQRSKRASLAFKRRSTAPLRISGPSEFRTVSSFATSPRGFHPDSFIILPPGQFRQFRPLELSFEASGNGLPDLPEFDTFQVEEECPVLTRPPRTLRTSADISRLSRAKSHRPSSSFQLVRKPVGSGSRRSSLATMEQLMDKKVTSSNPLVPHFSTRSPADNDLTASQHHSGYTRLDSANGCGLVVSKLEPPKEPQASRVTIPPRTPTNTSTNLQDRPLPPIPVEDSPSSGTTQRPPTTPTDTRPPTTPSENRNPNSATTTPTRSGRVTQWLFQSSNKTSPFSSSVSPWKSTFTDKNPFRIRSRTLSGSTITSSLTSLTGGFKTTPSLSSNTTAAAPAPPPHIDSRLEKELDVPMSFSRPYIPKHPDEPDIYPTIFEGQQQHQHPQNGYDEFDHNYYTTYRRSAVGLAF</sequence>
<protein>
    <submittedName>
        <fullName evidence="2">Uncharacterized protein</fullName>
    </submittedName>
</protein>
<gene>
    <name evidence="2" type="ORF">BDV30DRAFT_203383</name>
</gene>
<evidence type="ECO:0000313" key="2">
    <source>
        <dbReference type="EMBL" id="KAB8278653.1"/>
    </source>
</evidence>
<feature type="compositionally biased region" description="Low complexity" evidence="1">
    <location>
        <begin position="365"/>
        <end position="382"/>
    </location>
</feature>
<keyword evidence="3" id="KW-1185">Reference proteome</keyword>
<feature type="compositionally biased region" description="Polar residues" evidence="1">
    <location>
        <begin position="235"/>
        <end position="258"/>
    </location>
</feature>
<evidence type="ECO:0000256" key="1">
    <source>
        <dbReference type="SAM" id="MobiDB-lite"/>
    </source>
</evidence>
<accession>A0A5N6JLK3</accession>
<feature type="region of interest" description="Disordered" evidence="1">
    <location>
        <begin position="190"/>
        <end position="258"/>
    </location>
</feature>
<feature type="compositionally biased region" description="Polar residues" evidence="1">
    <location>
        <begin position="341"/>
        <end position="364"/>
    </location>
</feature>
<evidence type="ECO:0000313" key="3">
    <source>
        <dbReference type="Proteomes" id="UP000326289"/>
    </source>
</evidence>
<feature type="region of interest" description="Disordered" evidence="1">
    <location>
        <begin position="275"/>
        <end position="385"/>
    </location>
</feature>
<dbReference type="PROSITE" id="PS51257">
    <property type="entry name" value="PROKAR_LIPOPROTEIN"/>
    <property type="match status" value="1"/>
</dbReference>
<reference evidence="2 3" key="1">
    <citation type="submission" date="2019-04" db="EMBL/GenBank/DDBJ databases">
        <title>Fungal friends and foes A comparative genomics study of 23 Aspergillus species from section Flavi.</title>
        <authorList>
            <consortium name="DOE Joint Genome Institute"/>
            <person name="Kjaerbolling I."/>
            <person name="Vesth T.C."/>
            <person name="Frisvad J.C."/>
            <person name="Nybo J.L."/>
            <person name="Theobald S."/>
            <person name="Kildgaard S."/>
            <person name="Petersen T.I."/>
            <person name="Kuo A."/>
            <person name="Sato A."/>
            <person name="Lyhne E.K."/>
            <person name="Kogle M.E."/>
            <person name="Wiebenga A."/>
            <person name="Kun R.S."/>
            <person name="Lubbers R.J."/>
            <person name="Makela M.R."/>
            <person name="Barry K."/>
            <person name="Chovatia M."/>
            <person name="Clum A."/>
            <person name="Daum C."/>
            <person name="Haridas S."/>
            <person name="He G."/>
            <person name="LaButti K."/>
            <person name="Lipzen A."/>
            <person name="Mondo S."/>
            <person name="Pangilinan J."/>
            <person name="Riley R."/>
            <person name="Salamov A."/>
            <person name="Simmons B.A."/>
            <person name="Magnuson J.K."/>
            <person name="Henrissat B."/>
            <person name="Mortensen U.H."/>
            <person name="Larsen T.O."/>
            <person name="De vries R.P."/>
            <person name="Grigoriev I.V."/>
            <person name="Machida M."/>
            <person name="Baker S.E."/>
            <person name="Andersen M.R."/>
        </authorList>
    </citation>
    <scope>NUCLEOTIDE SEQUENCE [LARGE SCALE GENOMIC DNA]</scope>
    <source>
        <strain evidence="2 3">CBS 117635</strain>
    </source>
</reference>
<dbReference type="EMBL" id="ML732767">
    <property type="protein sequence ID" value="KAB8278653.1"/>
    <property type="molecule type" value="Genomic_DNA"/>
</dbReference>
<proteinExistence type="predicted"/>
<name>A0A5N6JLK3_9EURO</name>
<dbReference type="AlphaFoldDB" id="A0A5N6JLK3"/>
<dbReference type="Proteomes" id="UP000326289">
    <property type="component" value="Unassembled WGS sequence"/>
</dbReference>